<reference evidence="4" key="1">
    <citation type="submission" date="2014-09" db="EMBL/GenBank/DDBJ databases">
        <authorList>
            <person name="Magalhaes I.L.F."/>
            <person name="Oliveira U."/>
            <person name="Santos F.R."/>
            <person name="Vidigal T.H.D.A."/>
            <person name="Brescovit A.D."/>
            <person name="Santos A.J."/>
        </authorList>
    </citation>
    <scope>NUCLEOTIDE SEQUENCE</scope>
    <source>
        <tissue evidence="4">Shoot tissue taken approximately 20 cm above the soil surface</tissue>
    </source>
</reference>
<dbReference type="GO" id="GO:0000785">
    <property type="term" value="C:chromatin"/>
    <property type="evidence" value="ECO:0007669"/>
    <property type="project" value="TreeGrafter"/>
</dbReference>
<dbReference type="InterPro" id="IPR003822">
    <property type="entry name" value="PAH"/>
</dbReference>
<dbReference type="AlphaFoldDB" id="A0A0A8ZUN8"/>
<proteinExistence type="predicted"/>
<dbReference type="EMBL" id="GBRH01255384">
    <property type="protein sequence ID" value="JAD42511.1"/>
    <property type="molecule type" value="Transcribed_RNA"/>
</dbReference>
<evidence type="ECO:0000256" key="2">
    <source>
        <dbReference type="ARBA" id="ARBA00023242"/>
    </source>
</evidence>
<dbReference type="Gene3D" id="1.20.1160.11">
    <property type="entry name" value="Paired amphipathic helix"/>
    <property type="match status" value="1"/>
</dbReference>
<dbReference type="GO" id="GO:0003714">
    <property type="term" value="F:transcription corepressor activity"/>
    <property type="evidence" value="ECO:0007669"/>
    <property type="project" value="InterPro"/>
</dbReference>
<accession>A0A0A8ZUN8</accession>
<keyword evidence="2 3" id="KW-0539">Nucleus</keyword>
<sequence>MHLNMLPEFSRSVGTGRKNANEGAAALGSTGIGAPLSPSVEDALGYVQMVKEAFQDAHPERYRLFLRVMEEFRNQRICIAEVVSTARALFRDSPDLALGFNVFPPEGHKIQVGLDELAACFVRDMNLDEDDGGR</sequence>
<dbReference type="GO" id="GO:0000118">
    <property type="term" value="C:histone deacetylase complex"/>
    <property type="evidence" value="ECO:0007669"/>
    <property type="project" value="TreeGrafter"/>
</dbReference>
<evidence type="ECO:0000313" key="4">
    <source>
        <dbReference type="EMBL" id="JAD42511.1"/>
    </source>
</evidence>
<dbReference type="InterPro" id="IPR036600">
    <property type="entry name" value="PAH_sf"/>
</dbReference>
<dbReference type="GO" id="GO:0000122">
    <property type="term" value="P:negative regulation of transcription by RNA polymerase II"/>
    <property type="evidence" value="ECO:0007669"/>
    <property type="project" value="TreeGrafter"/>
</dbReference>
<dbReference type="PROSITE" id="PS51477">
    <property type="entry name" value="PAH"/>
    <property type="match status" value="1"/>
</dbReference>
<evidence type="ECO:0000256" key="3">
    <source>
        <dbReference type="PROSITE-ProRule" id="PRU00810"/>
    </source>
</evidence>
<dbReference type="PANTHER" id="PTHR12346:SF50">
    <property type="entry name" value="HISTONE DEACETYLASE INTERACTING DOMAIN-CONTAINING PROTEIN"/>
    <property type="match status" value="1"/>
</dbReference>
<dbReference type="Pfam" id="PF02671">
    <property type="entry name" value="PAH"/>
    <property type="match status" value="1"/>
</dbReference>
<name>A0A0A8ZUN8_ARUDO</name>
<dbReference type="SUPFAM" id="SSF47762">
    <property type="entry name" value="PAH2 domain"/>
    <property type="match status" value="1"/>
</dbReference>
<comment type="subcellular location">
    <subcellularLocation>
        <location evidence="1 3">Nucleus</location>
    </subcellularLocation>
</comment>
<evidence type="ECO:0000256" key="1">
    <source>
        <dbReference type="ARBA" id="ARBA00004123"/>
    </source>
</evidence>
<organism evidence="4">
    <name type="scientific">Arundo donax</name>
    <name type="common">Giant reed</name>
    <name type="synonym">Donax arundinaceus</name>
    <dbReference type="NCBI Taxonomy" id="35708"/>
    <lineage>
        <taxon>Eukaryota</taxon>
        <taxon>Viridiplantae</taxon>
        <taxon>Streptophyta</taxon>
        <taxon>Embryophyta</taxon>
        <taxon>Tracheophyta</taxon>
        <taxon>Spermatophyta</taxon>
        <taxon>Magnoliopsida</taxon>
        <taxon>Liliopsida</taxon>
        <taxon>Poales</taxon>
        <taxon>Poaceae</taxon>
        <taxon>PACMAD clade</taxon>
        <taxon>Arundinoideae</taxon>
        <taxon>Arundineae</taxon>
        <taxon>Arundo</taxon>
    </lineage>
</organism>
<reference evidence="4" key="2">
    <citation type="journal article" date="2015" name="Data Brief">
        <title>Shoot transcriptome of the giant reed, Arundo donax.</title>
        <authorList>
            <person name="Barrero R.A."/>
            <person name="Guerrero F.D."/>
            <person name="Moolhuijzen P."/>
            <person name="Goolsby J.A."/>
            <person name="Tidwell J."/>
            <person name="Bellgard S.E."/>
            <person name="Bellgard M.I."/>
        </authorList>
    </citation>
    <scope>NUCLEOTIDE SEQUENCE</scope>
    <source>
        <tissue evidence="4">Shoot tissue taken approximately 20 cm above the soil surface</tissue>
    </source>
</reference>
<protein>
    <submittedName>
        <fullName evidence="4">Uncharacterized protein</fullName>
    </submittedName>
</protein>
<dbReference type="PANTHER" id="PTHR12346">
    <property type="entry name" value="SIN3B-RELATED"/>
    <property type="match status" value="1"/>
</dbReference>
<dbReference type="InterPro" id="IPR039774">
    <property type="entry name" value="Sin3-like"/>
</dbReference>